<evidence type="ECO:0000313" key="3">
    <source>
        <dbReference type="Proteomes" id="UP000054097"/>
    </source>
</evidence>
<evidence type="ECO:0000313" key="2">
    <source>
        <dbReference type="EMBL" id="KIM21629.1"/>
    </source>
</evidence>
<gene>
    <name evidence="2" type="ORF">M408DRAFT_333339</name>
</gene>
<evidence type="ECO:0000256" key="1">
    <source>
        <dbReference type="SAM" id="MobiDB-lite"/>
    </source>
</evidence>
<organism evidence="2 3">
    <name type="scientific">Serendipita vermifera MAFF 305830</name>
    <dbReference type="NCBI Taxonomy" id="933852"/>
    <lineage>
        <taxon>Eukaryota</taxon>
        <taxon>Fungi</taxon>
        <taxon>Dikarya</taxon>
        <taxon>Basidiomycota</taxon>
        <taxon>Agaricomycotina</taxon>
        <taxon>Agaricomycetes</taxon>
        <taxon>Sebacinales</taxon>
        <taxon>Serendipitaceae</taxon>
        <taxon>Serendipita</taxon>
    </lineage>
</organism>
<feature type="region of interest" description="Disordered" evidence="1">
    <location>
        <begin position="44"/>
        <end position="63"/>
    </location>
</feature>
<dbReference type="EMBL" id="KN824376">
    <property type="protein sequence ID" value="KIM21629.1"/>
    <property type="molecule type" value="Genomic_DNA"/>
</dbReference>
<dbReference type="AlphaFoldDB" id="A0A0C3ANP5"/>
<accession>A0A0C3ANP5</accession>
<reference evidence="3" key="2">
    <citation type="submission" date="2015-01" db="EMBL/GenBank/DDBJ databases">
        <title>Evolutionary Origins and Diversification of the Mycorrhizal Mutualists.</title>
        <authorList>
            <consortium name="DOE Joint Genome Institute"/>
            <consortium name="Mycorrhizal Genomics Consortium"/>
            <person name="Kohler A."/>
            <person name="Kuo A."/>
            <person name="Nagy L.G."/>
            <person name="Floudas D."/>
            <person name="Copeland A."/>
            <person name="Barry K.W."/>
            <person name="Cichocki N."/>
            <person name="Veneault-Fourrey C."/>
            <person name="LaButti K."/>
            <person name="Lindquist E.A."/>
            <person name="Lipzen A."/>
            <person name="Lundell T."/>
            <person name="Morin E."/>
            <person name="Murat C."/>
            <person name="Riley R."/>
            <person name="Ohm R."/>
            <person name="Sun H."/>
            <person name="Tunlid A."/>
            <person name="Henrissat B."/>
            <person name="Grigoriev I.V."/>
            <person name="Hibbett D.S."/>
            <person name="Martin F."/>
        </authorList>
    </citation>
    <scope>NUCLEOTIDE SEQUENCE [LARGE SCALE GENOMIC DNA]</scope>
    <source>
        <strain evidence="3">MAFF 305830</strain>
    </source>
</reference>
<reference evidence="2 3" key="1">
    <citation type="submission" date="2014-04" db="EMBL/GenBank/DDBJ databases">
        <authorList>
            <consortium name="DOE Joint Genome Institute"/>
            <person name="Kuo A."/>
            <person name="Zuccaro A."/>
            <person name="Kohler A."/>
            <person name="Nagy L.G."/>
            <person name="Floudas D."/>
            <person name="Copeland A."/>
            <person name="Barry K.W."/>
            <person name="Cichocki N."/>
            <person name="Veneault-Fourrey C."/>
            <person name="LaButti K."/>
            <person name="Lindquist E.A."/>
            <person name="Lipzen A."/>
            <person name="Lundell T."/>
            <person name="Morin E."/>
            <person name="Murat C."/>
            <person name="Sun H."/>
            <person name="Tunlid A."/>
            <person name="Henrissat B."/>
            <person name="Grigoriev I.V."/>
            <person name="Hibbett D.S."/>
            <person name="Martin F."/>
            <person name="Nordberg H.P."/>
            <person name="Cantor M.N."/>
            <person name="Hua S.X."/>
        </authorList>
    </citation>
    <scope>NUCLEOTIDE SEQUENCE [LARGE SCALE GENOMIC DNA]</scope>
    <source>
        <strain evidence="2 3">MAFF 305830</strain>
    </source>
</reference>
<name>A0A0C3ANP5_SERVB</name>
<keyword evidence="3" id="KW-1185">Reference proteome</keyword>
<dbReference type="HOGENOM" id="CLU_667582_0_0_1"/>
<protein>
    <submittedName>
        <fullName evidence="2">Uncharacterized protein</fullName>
    </submittedName>
</protein>
<sequence>MFGAVSRHSSPRKVTTVVHTSIFKPSLYQGSRFLSFSPSLHTRKKGQNIRSFEPKPDPEDPLEASEQTLDHELATKATGQLSDQGHNAWLNFGDILTPDVSAWERESLQMGVFVKKRDDLVKNMATLPAPERRKQLNRLIVSAETFDAWTDLEGVLKKWSRHNWAIDAAEHRALLGAAAGDSAKLLAFIDSFITVQAIDAGQIFIYIRILKNKLTRIYAPTQARRLVHAITNPPQDRAPAFGRRFVALFQLGSILRNPPISTLAQAQDNVRSIAFPNDIVSGSLSLFFYLRATIEPSLSEAEQIVARREALLLMARLQNWRSRKLDGAGDGATSLSQDERGWAHTALCKCLLILDNPNVSEALHSIFLKENEVIHGKTSSVAHNIKNISRHGWPEFIRRMKEWMEDSASALK</sequence>
<proteinExistence type="predicted"/>
<dbReference type="Proteomes" id="UP000054097">
    <property type="component" value="Unassembled WGS sequence"/>
</dbReference>